<reference evidence="1 2" key="1">
    <citation type="journal article" date="2017" name="BMC Genomics">
        <title>Genome sequencing of 39 Akkermansia muciniphila isolates reveals its population structure, genomic and functional diverisity, and global distribution in mammalian gut microbiotas.</title>
        <authorList>
            <person name="Guo X."/>
            <person name="Li S."/>
            <person name="Zhang J."/>
            <person name="Wu F."/>
            <person name="Li X."/>
            <person name="Wu D."/>
            <person name="Zhang M."/>
            <person name="Ou Z."/>
            <person name="Jie Z."/>
            <person name="Yan Q."/>
            <person name="Li P."/>
            <person name="Yi J."/>
            <person name="Peng Y."/>
        </authorList>
    </citation>
    <scope>NUCLEOTIDE SEQUENCE [LARGE SCALE GENOMIC DNA]</scope>
    <source>
        <strain evidence="1 2">GP28</strain>
    </source>
</reference>
<organism evidence="1 2">
    <name type="scientific">Akkermansia muciniphila</name>
    <dbReference type="NCBI Taxonomy" id="239935"/>
    <lineage>
        <taxon>Bacteria</taxon>
        <taxon>Pseudomonadati</taxon>
        <taxon>Verrucomicrobiota</taxon>
        <taxon>Verrucomicrobiia</taxon>
        <taxon>Verrucomicrobiales</taxon>
        <taxon>Akkermansiaceae</taxon>
        <taxon>Akkermansia</taxon>
    </lineage>
</organism>
<dbReference type="AlphaFoldDB" id="A0A2N8ISC8"/>
<protein>
    <submittedName>
        <fullName evidence="1">Uncharacterized protein</fullName>
    </submittedName>
</protein>
<proteinExistence type="predicted"/>
<name>A0A2N8ISC8_9BACT</name>
<evidence type="ECO:0000313" key="1">
    <source>
        <dbReference type="EMBL" id="PND00628.1"/>
    </source>
</evidence>
<evidence type="ECO:0000313" key="2">
    <source>
        <dbReference type="Proteomes" id="UP000236075"/>
    </source>
</evidence>
<comment type="caution">
    <text evidence="1">The sequence shown here is derived from an EMBL/GenBank/DDBJ whole genome shotgun (WGS) entry which is preliminary data.</text>
</comment>
<dbReference type="Proteomes" id="UP000236075">
    <property type="component" value="Unassembled WGS sequence"/>
</dbReference>
<gene>
    <name evidence="1" type="ORF">CXT95_10545</name>
</gene>
<accession>A0A2N8ISC8</accession>
<sequence length="77" mass="8176">MSIRSWNEPVAVSAIIIKKEAALLAKARLLIACKGHGYEVKRSGGALSERQVPAGQGKPSPVPAREEPLHCRFNGAG</sequence>
<dbReference type="EMBL" id="PJLB01000011">
    <property type="protein sequence ID" value="PND00628.1"/>
    <property type="molecule type" value="Genomic_DNA"/>
</dbReference>